<gene>
    <name evidence="1" type="ORF">BV133_2999</name>
</gene>
<evidence type="ECO:0000313" key="1">
    <source>
        <dbReference type="EMBL" id="BAS00593.1"/>
    </source>
</evidence>
<protein>
    <submittedName>
        <fullName evidence="1">Uncharacterized protein</fullName>
    </submittedName>
</protein>
<name>A0A182D6Z7_BLAVI</name>
<sequence length="58" mass="6411">MNVHPPGRRPQRRPFVTIKQRIELIGSGHADAGVRVRVATAIIADFAGFARMARLFPS</sequence>
<accession>A0A182D6Z7</accession>
<dbReference type="AlphaFoldDB" id="A0A182D6Z7"/>
<proteinExistence type="predicted"/>
<organism evidence="1">
    <name type="scientific">Blastochloris viridis</name>
    <name type="common">Rhodopseudomonas viridis</name>
    <dbReference type="NCBI Taxonomy" id="1079"/>
    <lineage>
        <taxon>Bacteria</taxon>
        <taxon>Pseudomonadati</taxon>
        <taxon>Pseudomonadota</taxon>
        <taxon>Alphaproteobacteria</taxon>
        <taxon>Hyphomicrobiales</taxon>
        <taxon>Blastochloridaceae</taxon>
        <taxon>Blastochloris</taxon>
    </lineage>
</organism>
<reference evidence="1" key="1">
    <citation type="journal article" date="2015" name="Genome Announc.">
        <title>Complete Genome Sequence of the Bacteriochlorophyll b-Producing Photosynthetic Bacterium Blastochloris viridis.</title>
        <authorList>
            <person name="Tsukatani Y."/>
            <person name="Hirose Y."/>
            <person name="Harada J."/>
            <person name="Misawa N."/>
            <person name="Mori K."/>
            <person name="Inoue K."/>
            <person name="Tamiaki H."/>
        </authorList>
    </citation>
    <scope>NUCLEOTIDE SEQUENCE [LARGE SCALE GENOMIC DNA]</scope>
    <source>
        <strain evidence="1">DSM 133</strain>
    </source>
</reference>
<dbReference type="EMBL" id="AP014854">
    <property type="protein sequence ID" value="BAS00593.1"/>
    <property type="molecule type" value="Genomic_DNA"/>
</dbReference>